<keyword evidence="1" id="KW-0805">Transcription regulation</keyword>
<sequence>MGKGRATRENILASAFEQASRFGLESLTIGELAKQCGLSKSGLFAHFRSRENLQLAVLEYAATVFRERVIAPVRMAQPAGSAQKLRALLEAWLAWNESFSGRCMFLDAWSAPHEGEVQQAARDFVRQWLAYLQRQIVLGQQQGDWDSTLDPWQAVYRLYSLYLGAQVFDALALPAPFWPEVERLMASWHP</sequence>
<dbReference type="RefSeq" id="WP_193003506.1">
    <property type="nucleotide sequence ID" value="NZ_CP040449.1"/>
</dbReference>
<dbReference type="AlphaFoldDB" id="A0A5J6WUV7"/>
<dbReference type="PANTHER" id="PTHR47506:SF6">
    <property type="entry name" value="HTH-TYPE TRANSCRIPTIONAL REPRESSOR NEMR"/>
    <property type="match status" value="1"/>
</dbReference>
<dbReference type="PANTHER" id="PTHR47506">
    <property type="entry name" value="TRANSCRIPTIONAL REGULATORY PROTEIN"/>
    <property type="match status" value="1"/>
</dbReference>
<dbReference type="InterPro" id="IPR036271">
    <property type="entry name" value="Tet_transcr_reg_TetR-rel_C_sf"/>
</dbReference>
<dbReference type="Gene3D" id="1.10.10.60">
    <property type="entry name" value="Homeodomain-like"/>
    <property type="match status" value="1"/>
</dbReference>
<feature type="domain" description="HTH tetR-type" evidence="5">
    <location>
        <begin position="5"/>
        <end position="65"/>
    </location>
</feature>
<evidence type="ECO:0000313" key="7">
    <source>
        <dbReference type="Proteomes" id="UP000594034"/>
    </source>
</evidence>
<dbReference type="GO" id="GO:0003677">
    <property type="term" value="F:DNA binding"/>
    <property type="evidence" value="ECO:0007669"/>
    <property type="project" value="UniProtKB-UniRule"/>
</dbReference>
<dbReference type="Pfam" id="PF00440">
    <property type="entry name" value="TetR_N"/>
    <property type="match status" value="1"/>
</dbReference>
<accession>A0A5J6WUV7</accession>
<dbReference type="Proteomes" id="UP000594034">
    <property type="component" value="Chromosome"/>
</dbReference>
<reference evidence="6 7" key="1">
    <citation type="submission" date="2019-05" db="EMBL/GenBank/DDBJ databases">
        <title>OXA-830, a novel chromosomally encoded expanded-spectrum class D beta-lactamase in Aeromonas simiae.</title>
        <authorList>
            <person name="Zhou W."/>
            <person name="Chen Q."/>
        </authorList>
    </citation>
    <scope>NUCLEOTIDE SEQUENCE [LARGE SCALE GENOMIC DNA]</scope>
    <source>
        <strain evidence="6 7">A6</strain>
    </source>
</reference>
<feature type="DNA-binding region" description="H-T-H motif" evidence="4">
    <location>
        <begin position="28"/>
        <end position="47"/>
    </location>
</feature>
<evidence type="ECO:0000256" key="2">
    <source>
        <dbReference type="ARBA" id="ARBA00023125"/>
    </source>
</evidence>
<dbReference type="PROSITE" id="PS50977">
    <property type="entry name" value="HTH_TETR_2"/>
    <property type="match status" value="1"/>
</dbReference>
<dbReference type="InterPro" id="IPR011075">
    <property type="entry name" value="TetR_C"/>
</dbReference>
<proteinExistence type="predicted"/>
<dbReference type="Gene3D" id="1.10.357.10">
    <property type="entry name" value="Tetracycline Repressor, domain 2"/>
    <property type="match status" value="1"/>
</dbReference>
<evidence type="ECO:0000259" key="5">
    <source>
        <dbReference type="PROSITE" id="PS50977"/>
    </source>
</evidence>
<dbReference type="KEGG" id="asim:FE240_04280"/>
<evidence type="ECO:0000256" key="3">
    <source>
        <dbReference type="ARBA" id="ARBA00023163"/>
    </source>
</evidence>
<name>A0A5J6WUV7_9GAMM</name>
<evidence type="ECO:0000256" key="1">
    <source>
        <dbReference type="ARBA" id="ARBA00023015"/>
    </source>
</evidence>
<organism evidence="6 7">
    <name type="scientific">Aeromonas simiae</name>
    <dbReference type="NCBI Taxonomy" id="218936"/>
    <lineage>
        <taxon>Bacteria</taxon>
        <taxon>Pseudomonadati</taxon>
        <taxon>Pseudomonadota</taxon>
        <taxon>Gammaproteobacteria</taxon>
        <taxon>Aeromonadales</taxon>
        <taxon>Aeromonadaceae</taxon>
        <taxon>Aeromonas</taxon>
    </lineage>
</organism>
<protein>
    <submittedName>
        <fullName evidence="6">TetR/AcrR family transcriptional regulator</fullName>
    </submittedName>
</protein>
<evidence type="ECO:0000313" key="6">
    <source>
        <dbReference type="EMBL" id="QFI53981.1"/>
    </source>
</evidence>
<dbReference type="InterPro" id="IPR001647">
    <property type="entry name" value="HTH_TetR"/>
</dbReference>
<keyword evidence="7" id="KW-1185">Reference proteome</keyword>
<dbReference type="Pfam" id="PF16925">
    <property type="entry name" value="TetR_C_13"/>
    <property type="match status" value="1"/>
</dbReference>
<dbReference type="SUPFAM" id="SSF48498">
    <property type="entry name" value="Tetracyclin repressor-like, C-terminal domain"/>
    <property type="match status" value="1"/>
</dbReference>
<dbReference type="SUPFAM" id="SSF46689">
    <property type="entry name" value="Homeodomain-like"/>
    <property type="match status" value="1"/>
</dbReference>
<gene>
    <name evidence="6" type="ORF">FE240_04280</name>
</gene>
<evidence type="ECO:0000256" key="4">
    <source>
        <dbReference type="PROSITE-ProRule" id="PRU00335"/>
    </source>
</evidence>
<keyword evidence="3" id="KW-0804">Transcription</keyword>
<dbReference type="InterPro" id="IPR009057">
    <property type="entry name" value="Homeodomain-like_sf"/>
</dbReference>
<dbReference type="EMBL" id="CP040449">
    <property type="protein sequence ID" value="QFI53981.1"/>
    <property type="molecule type" value="Genomic_DNA"/>
</dbReference>
<keyword evidence="2 4" id="KW-0238">DNA-binding</keyword>